<protein>
    <submittedName>
        <fullName evidence="1">Uncharacterized protein</fullName>
    </submittedName>
</protein>
<evidence type="ECO:0000313" key="2">
    <source>
        <dbReference type="Proteomes" id="UP000023152"/>
    </source>
</evidence>
<organism evidence="1 2">
    <name type="scientific">Reticulomyxa filosa</name>
    <dbReference type="NCBI Taxonomy" id="46433"/>
    <lineage>
        <taxon>Eukaryota</taxon>
        <taxon>Sar</taxon>
        <taxon>Rhizaria</taxon>
        <taxon>Retaria</taxon>
        <taxon>Foraminifera</taxon>
        <taxon>Monothalamids</taxon>
        <taxon>Reticulomyxidae</taxon>
        <taxon>Reticulomyxa</taxon>
    </lineage>
</organism>
<sequence length="333" mass="40051">MLFFRHLNILMIIFLFQIKMSMQFHFFKIKRLILCGSTFYICLFKKKRKTNVYIFRIWEKKLDKQNTSKYQNMNLNSKLMNVKNNLLKARRKRKNDVLFDKVRKITIEKKKCPNSKFFRLRECGKNMMNKQFQPKNFSIKTKTEKSIVFIVAILSQKNFASGRIQKNRTNKRKPKTLAKLIQQKNYEICYVINVTRRKNNVRRREIFISIFNRKRSKTEKKIIAKQNKKLETISHLKKQTLHSEARLYCFLLFSIHSRNLNQSTKFKCKSDEKHESKSETCPKEITEGNKVAMKDSHSLIGITNKLALFQQLDKRMRYTSTYYTTQVFGWEDL</sequence>
<keyword evidence="2" id="KW-1185">Reference proteome</keyword>
<dbReference type="Proteomes" id="UP000023152">
    <property type="component" value="Unassembled WGS sequence"/>
</dbReference>
<gene>
    <name evidence="1" type="ORF">RFI_08855</name>
</gene>
<accession>X6NQT4</accession>
<proteinExistence type="predicted"/>
<name>X6NQT4_RETFI</name>
<evidence type="ECO:0000313" key="1">
    <source>
        <dbReference type="EMBL" id="ETO28278.1"/>
    </source>
</evidence>
<reference evidence="1 2" key="1">
    <citation type="journal article" date="2013" name="Curr. Biol.">
        <title>The Genome of the Foraminiferan Reticulomyxa filosa.</title>
        <authorList>
            <person name="Glockner G."/>
            <person name="Hulsmann N."/>
            <person name="Schleicher M."/>
            <person name="Noegel A.A."/>
            <person name="Eichinger L."/>
            <person name="Gallinger C."/>
            <person name="Pawlowski J."/>
            <person name="Sierra R."/>
            <person name="Euteneuer U."/>
            <person name="Pillet L."/>
            <person name="Moustafa A."/>
            <person name="Platzer M."/>
            <person name="Groth M."/>
            <person name="Szafranski K."/>
            <person name="Schliwa M."/>
        </authorList>
    </citation>
    <scope>NUCLEOTIDE SEQUENCE [LARGE SCALE GENOMIC DNA]</scope>
</reference>
<dbReference type="AlphaFoldDB" id="X6NQT4"/>
<comment type="caution">
    <text evidence="1">The sequence shown here is derived from an EMBL/GenBank/DDBJ whole genome shotgun (WGS) entry which is preliminary data.</text>
</comment>
<dbReference type="EMBL" id="ASPP01006761">
    <property type="protein sequence ID" value="ETO28278.1"/>
    <property type="molecule type" value="Genomic_DNA"/>
</dbReference>